<comment type="caution">
    <text evidence="2">The sequence shown here is derived from an EMBL/GenBank/DDBJ whole genome shotgun (WGS) entry which is preliminary data.</text>
</comment>
<accession>A0ABU7L601</accession>
<protein>
    <submittedName>
        <fullName evidence="2">Nuclear transport factor 2 family protein</fullName>
    </submittedName>
</protein>
<dbReference type="CDD" id="cd00531">
    <property type="entry name" value="NTF2_like"/>
    <property type="match status" value="1"/>
</dbReference>
<name>A0ABU7L601_9NOCA</name>
<evidence type="ECO:0000259" key="1">
    <source>
        <dbReference type="Pfam" id="PF13577"/>
    </source>
</evidence>
<evidence type="ECO:0000313" key="3">
    <source>
        <dbReference type="Proteomes" id="UP001336020"/>
    </source>
</evidence>
<dbReference type="Proteomes" id="UP001336020">
    <property type="component" value="Unassembled WGS sequence"/>
</dbReference>
<dbReference type="Pfam" id="PF13577">
    <property type="entry name" value="SnoaL_4"/>
    <property type="match status" value="1"/>
</dbReference>
<dbReference type="RefSeq" id="WP_330132227.1">
    <property type="nucleotide sequence ID" value="NZ_JAUTXY010000002.1"/>
</dbReference>
<proteinExistence type="predicted"/>
<gene>
    <name evidence="2" type="ORF">Q7514_05410</name>
</gene>
<sequence>MSAESRLQTLLDDLVSRVTTLESERAASGLMHRYAALLDNPAPESLASLFTDDGVLATGRGTHSGRDEIAGFFRSARAADDSDKRHFICQPELRAYTPDRVRLQCYFGYTARAGDGSGIGWGTYTAEVCTDSGEALFESLTIDLHVGTDLERGWGR</sequence>
<feature type="domain" description="SnoaL-like" evidence="1">
    <location>
        <begin position="20"/>
        <end position="134"/>
    </location>
</feature>
<dbReference type="EMBL" id="JAUTXY010000002">
    <property type="protein sequence ID" value="MEE2056964.1"/>
    <property type="molecule type" value="Genomic_DNA"/>
</dbReference>
<dbReference type="InterPro" id="IPR032710">
    <property type="entry name" value="NTF2-like_dom_sf"/>
</dbReference>
<reference evidence="2 3" key="1">
    <citation type="submission" date="2023-07" db="EMBL/GenBank/DDBJ databases">
        <authorList>
            <person name="Girao M."/>
            <person name="Carvalho M.F."/>
        </authorList>
    </citation>
    <scope>NUCLEOTIDE SEQUENCE [LARGE SCALE GENOMIC DNA]</scope>
    <source>
        <strain evidence="2 3">YIM65754</strain>
    </source>
</reference>
<evidence type="ECO:0000313" key="2">
    <source>
        <dbReference type="EMBL" id="MEE2056964.1"/>
    </source>
</evidence>
<organism evidence="2 3">
    <name type="scientific">Rhodococcus artemisiae</name>
    <dbReference type="NCBI Taxonomy" id="714159"/>
    <lineage>
        <taxon>Bacteria</taxon>
        <taxon>Bacillati</taxon>
        <taxon>Actinomycetota</taxon>
        <taxon>Actinomycetes</taxon>
        <taxon>Mycobacteriales</taxon>
        <taxon>Nocardiaceae</taxon>
        <taxon>Rhodococcus</taxon>
    </lineage>
</organism>
<keyword evidence="3" id="KW-1185">Reference proteome</keyword>
<dbReference type="Gene3D" id="3.10.450.50">
    <property type="match status" value="1"/>
</dbReference>
<dbReference type="InterPro" id="IPR037401">
    <property type="entry name" value="SnoaL-like"/>
</dbReference>
<dbReference type="SUPFAM" id="SSF54427">
    <property type="entry name" value="NTF2-like"/>
    <property type="match status" value="1"/>
</dbReference>